<evidence type="ECO:0000256" key="1">
    <source>
        <dbReference type="SAM" id="Phobius"/>
    </source>
</evidence>
<keyword evidence="1" id="KW-0812">Transmembrane</keyword>
<dbReference type="AlphaFoldDB" id="A0A165WVX6"/>
<feature type="transmembrane region" description="Helical" evidence="1">
    <location>
        <begin position="126"/>
        <end position="146"/>
    </location>
</feature>
<gene>
    <name evidence="3" type="ORF">FIBSPDRAFT_1052678</name>
</gene>
<proteinExistence type="predicted"/>
<dbReference type="Proteomes" id="UP000076532">
    <property type="component" value="Unassembled WGS sequence"/>
</dbReference>
<name>A0A165WVX6_9AGAM</name>
<accession>A0A165WVX6</accession>
<dbReference type="STRING" id="436010.A0A165WVX6"/>
<evidence type="ECO:0000313" key="3">
    <source>
        <dbReference type="EMBL" id="KZP07957.1"/>
    </source>
</evidence>
<feature type="transmembrane region" description="Helical" evidence="1">
    <location>
        <begin position="91"/>
        <end position="114"/>
    </location>
</feature>
<reference evidence="3 4" key="1">
    <citation type="journal article" date="2016" name="Mol. Biol. Evol.">
        <title>Comparative Genomics of Early-Diverging Mushroom-Forming Fungi Provides Insights into the Origins of Lignocellulose Decay Capabilities.</title>
        <authorList>
            <person name="Nagy L.G."/>
            <person name="Riley R."/>
            <person name="Tritt A."/>
            <person name="Adam C."/>
            <person name="Daum C."/>
            <person name="Floudas D."/>
            <person name="Sun H."/>
            <person name="Yadav J.S."/>
            <person name="Pangilinan J."/>
            <person name="Larsson K.H."/>
            <person name="Matsuura K."/>
            <person name="Barry K."/>
            <person name="Labutti K."/>
            <person name="Kuo R."/>
            <person name="Ohm R.A."/>
            <person name="Bhattacharya S.S."/>
            <person name="Shirouzu T."/>
            <person name="Yoshinaga Y."/>
            <person name="Martin F.M."/>
            <person name="Grigoriev I.V."/>
            <person name="Hibbett D.S."/>
        </authorList>
    </citation>
    <scope>NUCLEOTIDE SEQUENCE [LARGE SCALE GENOMIC DNA]</scope>
    <source>
        <strain evidence="3 4">CBS 109695</strain>
    </source>
</reference>
<evidence type="ECO:0000259" key="2">
    <source>
        <dbReference type="Pfam" id="PF20151"/>
    </source>
</evidence>
<sequence>MASQASDTAYADLVRNGDLTKYMLLVGLTVLLYDHALTFRYEVQHIWRGRFGVVSAMFIANRYIVPWLLLVDGYEFFFLESSFRFCKIWTIFQAYLTVASYGCAHFLVAMRVYAIYGGARWMRISLWTAACIFVIVGLAIGTSGTLEVISTMVPQDGVCISSIPKYMWTAYLPSVLFESALFFLTVYAAISKMTARQDVSDLMLKLIRDGMLYFVAVSVCTLFGLITWAVAPPQYIALAHDLSLAMVNVAAFRLVLNLKVYASRSQDNQEGESFMLTPLPRPAMTPIYFKSGVYMKSTLKSTS</sequence>
<dbReference type="Pfam" id="PF20151">
    <property type="entry name" value="DUF6533"/>
    <property type="match status" value="1"/>
</dbReference>
<feature type="transmembrane region" description="Helical" evidence="1">
    <location>
        <begin position="211"/>
        <end position="231"/>
    </location>
</feature>
<keyword evidence="4" id="KW-1185">Reference proteome</keyword>
<feature type="transmembrane region" description="Helical" evidence="1">
    <location>
        <begin position="51"/>
        <end position="71"/>
    </location>
</feature>
<feature type="transmembrane region" description="Helical" evidence="1">
    <location>
        <begin position="166"/>
        <end position="190"/>
    </location>
</feature>
<dbReference type="InterPro" id="IPR045340">
    <property type="entry name" value="DUF6533"/>
</dbReference>
<protein>
    <recommendedName>
        <fullName evidence="2">DUF6533 domain-containing protein</fullName>
    </recommendedName>
</protein>
<organism evidence="3 4">
    <name type="scientific">Athelia psychrophila</name>
    <dbReference type="NCBI Taxonomy" id="1759441"/>
    <lineage>
        <taxon>Eukaryota</taxon>
        <taxon>Fungi</taxon>
        <taxon>Dikarya</taxon>
        <taxon>Basidiomycota</taxon>
        <taxon>Agaricomycotina</taxon>
        <taxon>Agaricomycetes</taxon>
        <taxon>Agaricomycetidae</taxon>
        <taxon>Atheliales</taxon>
        <taxon>Atheliaceae</taxon>
        <taxon>Athelia</taxon>
    </lineage>
</organism>
<keyword evidence="1" id="KW-0472">Membrane</keyword>
<feature type="transmembrane region" description="Helical" evidence="1">
    <location>
        <begin position="237"/>
        <end position="256"/>
    </location>
</feature>
<dbReference type="OrthoDB" id="2638860at2759"/>
<keyword evidence="1" id="KW-1133">Transmembrane helix</keyword>
<feature type="transmembrane region" description="Helical" evidence="1">
    <location>
        <begin position="22"/>
        <end position="39"/>
    </location>
</feature>
<feature type="domain" description="DUF6533" evidence="2">
    <location>
        <begin position="22"/>
        <end position="65"/>
    </location>
</feature>
<evidence type="ECO:0000313" key="4">
    <source>
        <dbReference type="Proteomes" id="UP000076532"/>
    </source>
</evidence>
<dbReference type="EMBL" id="KV417735">
    <property type="protein sequence ID" value="KZP07957.1"/>
    <property type="molecule type" value="Genomic_DNA"/>
</dbReference>